<keyword evidence="10" id="KW-1185">Reference proteome</keyword>
<evidence type="ECO:0000256" key="5">
    <source>
        <dbReference type="ARBA" id="ARBA00022989"/>
    </source>
</evidence>
<dbReference type="GO" id="GO:0005886">
    <property type="term" value="C:plasma membrane"/>
    <property type="evidence" value="ECO:0007669"/>
    <property type="project" value="TreeGrafter"/>
</dbReference>
<dbReference type="PANTHER" id="PTHR24270">
    <property type="entry name" value="LOW-DENSITY LIPOPROTEIN RECEPTOR-RELATED"/>
    <property type="match status" value="1"/>
</dbReference>
<accession>A0A914CVS2</accession>
<dbReference type="PRINTS" id="PR00261">
    <property type="entry name" value="LDLRECEPTOR"/>
</dbReference>
<dbReference type="PROSITE" id="PS50068">
    <property type="entry name" value="LDLRA_2"/>
    <property type="match status" value="5"/>
</dbReference>
<feature type="disulfide bond" evidence="8">
    <location>
        <begin position="9"/>
        <end position="24"/>
    </location>
</feature>
<dbReference type="PROSITE" id="PS01209">
    <property type="entry name" value="LDLRA_1"/>
    <property type="match status" value="2"/>
</dbReference>
<feature type="disulfide bond" evidence="8">
    <location>
        <begin position="30"/>
        <end position="42"/>
    </location>
</feature>
<name>A0A914CVS2_9BILA</name>
<evidence type="ECO:0000256" key="8">
    <source>
        <dbReference type="PROSITE-ProRule" id="PRU00124"/>
    </source>
</evidence>
<dbReference type="PANTHER" id="PTHR24270:SF61">
    <property type="entry name" value="EGF-LIKE DOMAIN-CONTAINING PROTEIN"/>
    <property type="match status" value="1"/>
</dbReference>
<dbReference type="InterPro" id="IPR023415">
    <property type="entry name" value="LDLR_class-A_CS"/>
</dbReference>
<feature type="disulfide bond" evidence="8">
    <location>
        <begin position="145"/>
        <end position="157"/>
    </location>
</feature>
<evidence type="ECO:0000313" key="11">
    <source>
        <dbReference type="WBParaSite" id="ACRNAN_scaffold1434.g23695.t1"/>
    </source>
</evidence>
<dbReference type="GO" id="GO:0016192">
    <property type="term" value="P:vesicle-mediated transport"/>
    <property type="evidence" value="ECO:0007669"/>
    <property type="project" value="UniProtKB-ARBA"/>
</dbReference>
<feature type="compositionally biased region" description="Low complexity" evidence="9">
    <location>
        <begin position="194"/>
        <end position="217"/>
    </location>
</feature>
<dbReference type="InterPro" id="IPR050685">
    <property type="entry name" value="LDLR"/>
</dbReference>
<dbReference type="Proteomes" id="UP000887540">
    <property type="component" value="Unplaced"/>
</dbReference>
<organism evidence="10 11">
    <name type="scientific">Acrobeloides nanus</name>
    <dbReference type="NCBI Taxonomy" id="290746"/>
    <lineage>
        <taxon>Eukaryota</taxon>
        <taxon>Metazoa</taxon>
        <taxon>Ecdysozoa</taxon>
        <taxon>Nematoda</taxon>
        <taxon>Chromadorea</taxon>
        <taxon>Rhabditida</taxon>
        <taxon>Tylenchina</taxon>
        <taxon>Cephalobomorpha</taxon>
        <taxon>Cephaloboidea</taxon>
        <taxon>Cephalobidae</taxon>
        <taxon>Acrobeloides</taxon>
    </lineage>
</organism>
<reference evidence="11" key="1">
    <citation type="submission" date="2022-11" db="UniProtKB">
        <authorList>
            <consortium name="WormBaseParasite"/>
        </authorList>
    </citation>
    <scope>IDENTIFICATION</scope>
</reference>
<feature type="disulfide bond" evidence="8">
    <location>
        <begin position="49"/>
        <end position="64"/>
    </location>
</feature>
<dbReference type="GO" id="GO:0012505">
    <property type="term" value="C:endomembrane system"/>
    <property type="evidence" value="ECO:0007669"/>
    <property type="project" value="UniProtKB-SubCell"/>
</dbReference>
<keyword evidence="7 8" id="KW-1015">Disulfide bond</keyword>
<protein>
    <submittedName>
        <fullName evidence="11">Uncharacterized protein</fullName>
    </submittedName>
</protein>
<dbReference type="Gene3D" id="4.10.400.10">
    <property type="entry name" value="Low-density Lipoprotein Receptor"/>
    <property type="match status" value="4"/>
</dbReference>
<evidence type="ECO:0000256" key="4">
    <source>
        <dbReference type="ARBA" id="ARBA00022737"/>
    </source>
</evidence>
<feature type="disulfide bond" evidence="8">
    <location>
        <begin position="124"/>
        <end position="139"/>
    </location>
</feature>
<keyword evidence="3" id="KW-0812">Transmembrane</keyword>
<evidence type="ECO:0000256" key="6">
    <source>
        <dbReference type="ARBA" id="ARBA00023136"/>
    </source>
</evidence>
<feature type="disulfide bond" evidence="8">
    <location>
        <begin position="152"/>
        <end position="170"/>
    </location>
</feature>
<comment type="caution">
    <text evidence="8">Lacks conserved residue(s) required for the propagation of feature annotation.</text>
</comment>
<evidence type="ECO:0000256" key="2">
    <source>
        <dbReference type="ARBA" id="ARBA00004308"/>
    </source>
</evidence>
<dbReference type="InterPro" id="IPR002172">
    <property type="entry name" value="LDrepeatLR_classA_rpt"/>
</dbReference>
<keyword evidence="6" id="KW-0472">Membrane</keyword>
<keyword evidence="5" id="KW-1133">Transmembrane helix</keyword>
<proteinExistence type="predicted"/>
<dbReference type="AlphaFoldDB" id="A0A914CVS2"/>
<comment type="subcellular location">
    <subcellularLocation>
        <location evidence="2">Endomembrane system</location>
    </subcellularLocation>
    <subcellularLocation>
        <location evidence="1">Membrane</location>
        <topology evidence="1">Single-pass membrane protein</topology>
    </subcellularLocation>
</comment>
<dbReference type="WBParaSite" id="ACRNAN_scaffold1434.g23695.t1">
    <property type="protein sequence ID" value="ACRNAN_scaffold1434.g23695.t1"/>
    <property type="gene ID" value="ACRNAN_scaffold1434.g23695"/>
</dbReference>
<feature type="disulfide bond" evidence="8">
    <location>
        <begin position="256"/>
        <end position="271"/>
    </location>
</feature>
<sequence>MCIPNEWVCDYVRDCPNGRDEINCNYLHYCSKDEFMCQDGHCLDAHRKCDNHPDCEDNSDEEYCHRTPKSPNVTSKAPLDVASGASLPHMLLQVTDEAVNKCGANEYFCGEDGQNKCIPEGWRCDNVRDCPNGKDEDSCEYPTNCKEGEFLCHDGDCILATHKCDNIADCKDFSDEIYCHGAVPIKFTKPPTPKTTSTTPGPRSPSPTSRVRSSQTPKQNGQKQTRAINSTIVTCKSVSEFLCKSADKCIDAQLRCDSKFDCPNGEDEIGCSICEANGMNTCANKLGCYYQRCDGFAECSDSSDEMGCDEIFPQNDQFWPNPPKASQVQCEFMKEYQENLKAYMQASMAFMNKMSTPPPCPQAALENDHSVLIDGIPEPYMDGLPSARRAQDLQALITHFDKLSTEAYPIAFYRVGAFSPNRRRGIRVIFATQEHQNDVLTKSELANKLYPQSNRIMIKRAN</sequence>
<feature type="region of interest" description="Disordered" evidence="9">
    <location>
        <begin position="190"/>
        <end position="225"/>
    </location>
</feature>
<dbReference type="SMART" id="SM00192">
    <property type="entry name" value="LDLa"/>
    <property type="match status" value="6"/>
</dbReference>
<keyword evidence="4" id="KW-0677">Repeat</keyword>
<evidence type="ECO:0000256" key="3">
    <source>
        <dbReference type="ARBA" id="ARBA00022692"/>
    </source>
</evidence>
<feature type="disulfide bond" evidence="8">
    <location>
        <begin position="37"/>
        <end position="55"/>
    </location>
</feature>
<dbReference type="Pfam" id="PF00057">
    <property type="entry name" value="Ldl_recept_a"/>
    <property type="match status" value="5"/>
</dbReference>
<feature type="disulfide bond" evidence="8">
    <location>
        <begin position="164"/>
        <end position="179"/>
    </location>
</feature>
<evidence type="ECO:0000256" key="7">
    <source>
        <dbReference type="ARBA" id="ARBA00023157"/>
    </source>
</evidence>
<evidence type="ECO:0000256" key="9">
    <source>
        <dbReference type="SAM" id="MobiDB-lite"/>
    </source>
</evidence>
<dbReference type="SUPFAM" id="SSF57424">
    <property type="entry name" value="LDL receptor-like module"/>
    <property type="match status" value="5"/>
</dbReference>
<evidence type="ECO:0000313" key="10">
    <source>
        <dbReference type="Proteomes" id="UP000887540"/>
    </source>
</evidence>
<dbReference type="CDD" id="cd00112">
    <property type="entry name" value="LDLa"/>
    <property type="match status" value="5"/>
</dbReference>
<evidence type="ECO:0000256" key="1">
    <source>
        <dbReference type="ARBA" id="ARBA00004167"/>
    </source>
</evidence>
<dbReference type="InterPro" id="IPR036055">
    <property type="entry name" value="LDL_receptor-like_sf"/>
</dbReference>
<dbReference type="Gene3D" id="4.10.1220.10">
    <property type="entry name" value="EGF-type module"/>
    <property type="match status" value="1"/>
</dbReference>